<gene>
    <name evidence="3" type="ORF">GIY56_07280</name>
</gene>
<dbReference type="Pfam" id="PF01928">
    <property type="entry name" value="CYTH"/>
    <property type="match status" value="1"/>
</dbReference>
<evidence type="ECO:0000313" key="3">
    <source>
        <dbReference type="EMBL" id="MTE00084.1"/>
    </source>
</evidence>
<dbReference type="SMART" id="SM01118">
    <property type="entry name" value="CYTH"/>
    <property type="match status" value="1"/>
</dbReference>
<dbReference type="PROSITE" id="PS51707">
    <property type="entry name" value="CYTH"/>
    <property type="match status" value="1"/>
</dbReference>
<dbReference type="InterPro" id="IPR007899">
    <property type="entry name" value="CHAD_dom"/>
</dbReference>
<dbReference type="Proteomes" id="UP000481417">
    <property type="component" value="Unassembled WGS sequence"/>
</dbReference>
<keyword evidence="4" id="KW-1185">Reference proteome</keyword>
<dbReference type="GO" id="GO:0050355">
    <property type="term" value="F:inorganic triphosphate phosphatase activity"/>
    <property type="evidence" value="ECO:0007669"/>
    <property type="project" value="InterPro"/>
</dbReference>
<dbReference type="CDD" id="cd07756">
    <property type="entry name" value="CYTH-like_Pase_CHAD"/>
    <property type="match status" value="1"/>
</dbReference>
<reference evidence="3 4" key="1">
    <citation type="submission" date="2019-11" db="EMBL/GenBank/DDBJ databases">
        <authorList>
            <person name="Lang L."/>
        </authorList>
    </citation>
    <scope>NUCLEOTIDE SEQUENCE [LARGE SCALE GENOMIC DNA]</scope>
    <source>
        <strain evidence="3 4">YIM 132242</strain>
    </source>
</reference>
<dbReference type="InterPro" id="IPR038186">
    <property type="entry name" value="CHAD_dom_sf"/>
</dbReference>
<dbReference type="SMART" id="SM00880">
    <property type="entry name" value="CHAD"/>
    <property type="match status" value="1"/>
</dbReference>
<dbReference type="Pfam" id="PF05235">
    <property type="entry name" value="CHAD"/>
    <property type="match status" value="1"/>
</dbReference>
<name>A0A6L6HLN4_9RHOB</name>
<evidence type="ECO:0000259" key="1">
    <source>
        <dbReference type="PROSITE" id="PS51707"/>
    </source>
</evidence>
<proteinExistence type="predicted"/>
<protein>
    <submittedName>
        <fullName evidence="3">CHAD domain-containing protein</fullName>
    </submittedName>
</protein>
<comment type="caution">
    <text evidence="3">The sequence shown here is derived from an EMBL/GenBank/DDBJ whole genome shotgun (WGS) entry which is preliminary data.</text>
</comment>
<evidence type="ECO:0000313" key="4">
    <source>
        <dbReference type="Proteomes" id="UP000481417"/>
    </source>
</evidence>
<evidence type="ECO:0000259" key="2">
    <source>
        <dbReference type="PROSITE" id="PS51708"/>
    </source>
</evidence>
<dbReference type="EMBL" id="WMBT01000003">
    <property type="protein sequence ID" value="MTE00084.1"/>
    <property type="molecule type" value="Genomic_DNA"/>
</dbReference>
<dbReference type="AlphaFoldDB" id="A0A6L6HLN4"/>
<organism evidence="3 4">
    <name type="scientific">Paracoccus lichenicola</name>
    <dbReference type="NCBI Taxonomy" id="2665644"/>
    <lineage>
        <taxon>Bacteria</taxon>
        <taxon>Pseudomonadati</taxon>
        <taxon>Pseudomonadota</taxon>
        <taxon>Alphaproteobacteria</taxon>
        <taxon>Rhodobacterales</taxon>
        <taxon>Paracoccaceae</taxon>
        <taxon>Paracoccus</taxon>
    </lineage>
</organism>
<sequence length="483" mass="52586">MMDEIELKLHLTEAAARAIEAAGVLPGKPRTLSQRSLYFDTPDRALAGAGLSLRIRETRGRRIQTVKGADRGSAGIFARPEHEMPVPDDRPVLDDTTPVARILGGKAFALAPVFALSVTRRIWVLEEGGARIEAMIDRGRVTAADRQSPLCECELELVSGPPGALFAVARRLGAVAPVKLGVLTKSERGHRLTGPLPVAVKAEDVALDRDMTAAQAFQRIVLSCLRQFRLNEDLLLATRTPEPLHQARVALRRLRSAFTIFRPMLGASGTALREELRWLAGTLGDARDLDVLLPRASAGPLQDRIRAAREAAYDGVAEALGSEQARALMLDLAEWTGGGDWLSDPETQALRDSGAQDFAATALSRFRRKVKKGGRDLSRLEDEARHELRKDAKKLRYAAEFFAPLFAGDWRKGRRRFGAALADFQDHLGALNDLAAAPLVLDRLGLADALGAADLADAVDRAPLLAAAEDAHRALVRAERYWT</sequence>
<dbReference type="InterPro" id="IPR033469">
    <property type="entry name" value="CYTH-like_dom_sf"/>
</dbReference>
<dbReference type="PROSITE" id="PS51708">
    <property type="entry name" value="CHAD"/>
    <property type="match status" value="1"/>
</dbReference>
<dbReference type="SUPFAM" id="SSF55154">
    <property type="entry name" value="CYTH-like phosphatases"/>
    <property type="match status" value="1"/>
</dbReference>
<dbReference type="InterPro" id="IPR023577">
    <property type="entry name" value="CYTH_domain"/>
</dbReference>
<feature type="domain" description="CYTH" evidence="1">
    <location>
        <begin position="2"/>
        <end position="196"/>
    </location>
</feature>
<dbReference type="Gene3D" id="2.40.320.10">
    <property type="entry name" value="Hypothetical Protein Pfu-838710-001"/>
    <property type="match status" value="1"/>
</dbReference>
<dbReference type="Gene3D" id="1.40.20.10">
    <property type="entry name" value="CHAD domain"/>
    <property type="match status" value="1"/>
</dbReference>
<dbReference type="InterPro" id="IPR039013">
    <property type="entry name" value="YgiF"/>
</dbReference>
<accession>A0A6L6HLN4</accession>
<feature type="domain" description="CHAD" evidence="2">
    <location>
        <begin position="210"/>
        <end position="480"/>
    </location>
</feature>
<dbReference type="PANTHER" id="PTHR39569:SF1">
    <property type="entry name" value="INORGANIC TRIPHOSPHATASE"/>
    <property type="match status" value="1"/>
</dbReference>
<dbReference type="PANTHER" id="PTHR39569">
    <property type="entry name" value="INORGANIC TRIPHOSPHATASE"/>
    <property type="match status" value="1"/>
</dbReference>
<dbReference type="GO" id="GO:0046872">
    <property type="term" value="F:metal ion binding"/>
    <property type="evidence" value="ECO:0007669"/>
    <property type="project" value="TreeGrafter"/>
</dbReference>